<comment type="caution">
    <text evidence="1">The sequence shown here is derived from an EMBL/GenBank/DDBJ whole genome shotgun (WGS) entry which is preliminary data.</text>
</comment>
<reference evidence="1 2" key="1">
    <citation type="submission" date="2018-11" db="EMBL/GenBank/DDBJ databases">
        <title>Species Designations Belie Phenotypic and Genotypic Heterogeneity in Oral Streptococci.</title>
        <authorList>
            <person name="Velsko I."/>
        </authorList>
    </citation>
    <scope>NUCLEOTIDE SEQUENCE [LARGE SCALE GENOMIC DNA]</scope>
    <source>
        <strain evidence="1 2">KLC01</strain>
    </source>
</reference>
<name>A0A428D1U9_STRMT</name>
<dbReference type="AlphaFoldDB" id="A0A428D1U9"/>
<protein>
    <submittedName>
        <fullName evidence="1">Uncharacterized protein</fullName>
    </submittedName>
</protein>
<dbReference type="Proteomes" id="UP000278063">
    <property type="component" value="Unassembled WGS sequence"/>
</dbReference>
<evidence type="ECO:0000313" key="1">
    <source>
        <dbReference type="EMBL" id="RSI86131.1"/>
    </source>
</evidence>
<sequence>MKFFLGLLAILFIKPIIGIMKFLWMIISFAVQLLFYKILFKILDWLFKLI</sequence>
<dbReference type="EMBL" id="RJNW01000004">
    <property type="protein sequence ID" value="RSI86131.1"/>
    <property type="molecule type" value="Genomic_DNA"/>
</dbReference>
<accession>A0A428D1U9</accession>
<evidence type="ECO:0000313" key="2">
    <source>
        <dbReference type="Proteomes" id="UP000278063"/>
    </source>
</evidence>
<organism evidence="1 2">
    <name type="scientific">Streptococcus mitis</name>
    <dbReference type="NCBI Taxonomy" id="28037"/>
    <lineage>
        <taxon>Bacteria</taxon>
        <taxon>Bacillati</taxon>
        <taxon>Bacillota</taxon>
        <taxon>Bacilli</taxon>
        <taxon>Lactobacillales</taxon>
        <taxon>Streptococcaceae</taxon>
        <taxon>Streptococcus</taxon>
        <taxon>Streptococcus mitis group</taxon>
    </lineage>
</organism>
<proteinExistence type="predicted"/>
<gene>
    <name evidence="1" type="ORF">D8849_06520</name>
</gene>